<accession>F0QQU1</accession>
<gene>
    <name evidence="1" type="ordered locus">MSU_0319</name>
</gene>
<dbReference type="STRING" id="768700.MSU_0319"/>
<dbReference type="HOGENOM" id="CLU_151902_0_0_14"/>
<name>F0QQU1_MYCSL</name>
<proteinExistence type="predicted"/>
<dbReference type="AlphaFoldDB" id="F0QQU1"/>
<dbReference type="KEGG" id="mss:MSU_0319"/>
<sequence length="117" mass="12352">MVALKLLGILAASAGVGFPLVSSLRENQFPSAEEVTSKAKSAIKVKWLGEGSERNLGLFLSGLGKVIDSKEGKKNEEILGLEIKSWGMFEKDVCKKLGLTGGNALLSGISCELSAKE</sequence>
<protein>
    <submittedName>
        <fullName evidence="1">Uncharacterized protein</fullName>
    </submittedName>
</protein>
<evidence type="ECO:0000313" key="2">
    <source>
        <dbReference type="Proteomes" id="UP000007484"/>
    </source>
</evidence>
<dbReference type="EMBL" id="CP002525">
    <property type="protein sequence ID" value="ADX97861.1"/>
    <property type="molecule type" value="Genomic_DNA"/>
</dbReference>
<keyword evidence="2" id="KW-1185">Reference proteome</keyword>
<evidence type="ECO:0000313" key="1">
    <source>
        <dbReference type="EMBL" id="ADX97861.1"/>
    </source>
</evidence>
<reference evidence="1 2" key="1">
    <citation type="journal article" date="2011" name="J. Bacteriol.">
        <title>Complete genome sequences of two hemotropic Mycoplasmas, Mycoplasma haemofelis strain Ohio2 and Mycoplasma suis strain Illinois.</title>
        <authorList>
            <person name="Messick J.B."/>
            <person name="Santos A.P."/>
            <person name="Guimaraes A.M."/>
        </authorList>
    </citation>
    <scope>NUCLEOTIDE SEQUENCE [LARGE SCALE GENOMIC DNA]</scope>
    <source>
        <strain evidence="1 2">Illinois</strain>
    </source>
</reference>
<dbReference type="RefSeq" id="WP_013608968.1">
    <property type="nucleotide sequence ID" value="NC_015155.1"/>
</dbReference>
<organism evidence="1 2">
    <name type="scientific">Mycoplasma suis (strain Illinois)</name>
    <dbReference type="NCBI Taxonomy" id="768700"/>
    <lineage>
        <taxon>Bacteria</taxon>
        <taxon>Bacillati</taxon>
        <taxon>Mycoplasmatota</taxon>
        <taxon>Mollicutes</taxon>
        <taxon>Mycoplasmataceae</taxon>
        <taxon>Mycoplasma</taxon>
    </lineage>
</organism>
<dbReference type="Proteomes" id="UP000007484">
    <property type="component" value="Chromosome"/>
</dbReference>